<proteinExistence type="predicted"/>
<dbReference type="Proteomes" id="UP000257109">
    <property type="component" value="Unassembled WGS sequence"/>
</dbReference>
<accession>A0A371H118</accession>
<reference evidence="1" key="1">
    <citation type="submission" date="2018-05" db="EMBL/GenBank/DDBJ databases">
        <title>Draft genome of Mucuna pruriens seed.</title>
        <authorList>
            <person name="Nnadi N.E."/>
            <person name="Vos R."/>
            <person name="Hasami M.H."/>
            <person name="Devisetty U.K."/>
            <person name="Aguiy J.C."/>
        </authorList>
    </citation>
    <scope>NUCLEOTIDE SEQUENCE [LARGE SCALE GENOMIC DNA]</scope>
    <source>
        <strain evidence="1">JCA_2017</strain>
    </source>
</reference>
<comment type="caution">
    <text evidence="1">The sequence shown here is derived from an EMBL/GenBank/DDBJ whole genome shotgun (WGS) entry which is preliminary data.</text>
</comment>
<name>A0A371H118_MUCPR</name>
<dbReference type="AlphaFoldDB" id="A0A371H118"/>
<sequence length="62" mass="7375">MKEEESKKPTKLSYCANMISHTIDLQIKIRTVTFNTFMLAKEVKYWWEELDQCLEVEGTMIT</sequence>
<organism evidence="1 2">
    <name type="scientific">Mucuna pruriens</name>
    <name type="common">Velvet bean</name>
    <name type="synonym">Dolichos pruriens</name>
    <dbReference type="NCBI Taxonomy" id="157652"/>
    <lineage>
        <taxon>Eukaryota</taxon>
        <taxon>Viridiplantae</taxon>
        <taxon>Streptophyta</taxon>
        <taxon>Embryophyta</taxon>
        <taxon>Tracheophyta</taxon>
        <taxon>Spermatophyta</taxon>
        <taxon>Magnoliopsida</taxon>
        <taxon>eudicotyledons</taxon>
        <taxon>Gunneridae</taxon>
        <taxon>Pentapetalae</taxon>
        <taxon>rosids</taxon>
        <taxon>fabids</taxon>
        <taxon>Fabales</taxon>
        <taxon>Fabaceae</taxon>
        <taxon>Papilionoideae</taxon>
        <taxon>50 kb inversion clade</taxon>
        <taxon>NPAAA clade</taxon>
        <taxon>indigoferoid/millettioid clade</taxon>
        <taxon>Phaseoleae</taxon>
        <taxon>Mucuna</taxon>
    </lineage>
</organism>
<keyword evidence="2" id="KW-1185">Reference proteome</keyword>
<evidence type="ECO:0000313" key="1">
    <source>
        <dbReference type="EMBL" id="RDX96481.1"/>
    </source>
</evidence>
<feature type="non-terminal residue" evidence="1">
    <location>
        <position position="1"/>
    </location>
</feature>
<dbReference type="EMBL" id="QJKJ01003880">
    <property type="protein sequence ID" value="RDX96481.1"/>
    <property type="molecule type" value="Genomic_DNA"/>
</dbReference>
<evidence type="ECO:0000313" key="2">
    <source>
        <dbReference type="Proteomes" id="UP000257109"/>
    </source>
</evidence>
<gene>
    <name evidence="1" type="ORF">CR513_20857</name>
</gene>
<protein>
    <submittedName>
        <fullName evidence="1">Uncharacterized protein</fullName>
    </submittedName>
</protein>